<comment type="caution">
    <text evidence="2">The sequence shown here is derived from an EMBL/GenBank/DDBJ whole genome shotgun (WGS) entry which is preliminary data.</text>
</comment>
<name>A0A5B0WQC0_9GAMM</name>
<keyword evidence="3" id="KW-1185">Reference proteome</keyword>
<organism evidence="2 3">
    <name type="scientific">Pseudohalioglobus sediminis</name>
    <dbReference type="NCBI Taxonomy" id="2606449"/>
    <lineage>
        <taxon>Bacteria</taxon>
        <taxon>Pseudomonadati</taxon>
        <taxon>Pseudomonadota</taxon>
        <taxon>Gammaproteobacteria</taxon>
        <taxon>Cellvibrionales</taxon>
        <taxon>Halieaceae</taxon>
        <taxon>Pseudohalioglobus</taxon>
    </lineage>
</organism>
<keyword evidence="1" id="KW-0472">Membrane</keyword>
<protein>
    <submittedName>
        <fullName evidence="2">Uncharacterized protein</fullName>
    </submittedName>
</protein>
<reference evidence="2 3" key="1">
    <citation type="submission" date="2019-09" db="EMBL/GenBank/DDBJ databases">
        <authorList>
            <person name="Chen X.-Y."/>
        </authorList>
    </citation>
    <scope>NUCLEOTIDE SEQUENCE [LARGE SCALE GENOMIC DNA]</scope>
    <source>
        <strain evidence="2 3">NY5</strain>
    </source>
</reference>
<dbReference type="RefSeq" id="WP_149613119.1">
    <property type="nucleotide sequence ID" value="NZ_VTUX01000011.1"/>
</dbReference>
<keyword evidence="1" id="KW-0812">Transmembrane</keyword>
<evidence type="ECO:0000256" key="1">
    <source>
        <dbReference type="SAM" id="Phobius"/>
    </source>
</evidence>
<gene>
    <name evidence="2" type="ORF">F0M18_19385</name>
</gene>
<dbReference type="AlphaFoldDB" id="A0A5B0WQC0"/>
<sequence length="59" mass="6310">MSKAGERLLIYGALATLCGFTGAVVGTAAGLWSFVQIVTVVELIYWIARPGRKSAPRGW</sequence>
<evidence type="ECO:0000313" key="2">
    <source>
        <dbReference type="EMBL" id="KAA1188199.1"/>
    </source>
</evidence>
<dbReference type="Proteomes" id="UP000323708">
    <property type="component" value="Unassembled WGS sequence"/>
</dbReference>
<dbReference type="EMBL" id="VTUX01000011">
    <property type="protein sequence ID" value="KAA1188199.1"/>
    <property type="molecule type" value="Genomic_DNA"/>
</dbReference>
<keyword evidence="1" id="KW-1133">Transmembrane helix</keyword>
<proteinExistence type="predicted"/>
<accession>A0A5B0WQC0</accession>
<evidence type="ECO:0000313" key="3">
    <source>
        <dbReference type="Proteomes" id="UP000323708"/>
    </source>
</evidence>
<feature type="transmembrane region" description="Helical" evidence="1">
    <location>
        <begin position="7"/>
        <end position="25"/>
    </location>
</feature>